<proteinExistence type="predicted"/>
<dbReference type="Gene3D" id="2.60.40.10">
    <property type="entry name" value="Immunoglobulins"/>
    <property type="match status" value="1"/>
</dbReference>
<name>A0A8C3X7Q2_9PASS</name>
<dbReference type="InterPro" id="IPR013783">
    <property type="entry name" value="Ig-like_fold"/>
</dbReference>
<feature type="compositionally biased region" description="Polar residues" evidence="1">
    <location>
        <begin position="17"/>
        <end position="37"/>
    </location>
</feature>
<dbReference type="Pfam" id="PF07654">
    <property type="entry name" value="C1-set"/>
    <property type="match status" value="1"/>
</dbReference>
<feature type="domain" description="Immunoglobulin C1-set" evidence="2">
    <location>
        <begin position="154"/>
        <end position="224"/>
    </location>
</feature>
<reference evidence="3" key="2">
    <citation type="submission" date="2025-09" db="UniProtKB">
        <authorList>
            <consortium name="Ensembl"/>
        </authorList>
    </citation>
    <scope>IDENTIFICATION</scope>
</reference>
<dbReference type="Proteomes" id="UP000694396">
    <property type="component" value="Unplaced"/>
</dbReference>
<dbReference type="SUPFAM" id="SSF58069">
    <property type="entry name" value="Virus ectodomain"/>
    <property type="match status" value="1"/>
</dbReference>
<evidence type="ECO:0000313" key="4">
    <source>
        <dbReference type="Proteomes" id="UP000694396"/>
    </source>
</evidence>
<evidence type="ECO:0000313" key="3">
    <source>
        <dbReference type="Ensembl" id="ENSCRFP00000007580.1"/>
    </source>
</evidence>
<reference evidence="3" key="1">
    <citation type="submission" date="2025-08" db="UniProtKB">
        <authorList>
            <consortium name="Ensembl"/>
        </authorList>
    </citation>
    <scope>IDENTIFICATION</scope>
</reference>
<feature type="region of interest" description="Disordered" evidence="1">
    <location>
        <begin position="254"/>
        <end position="306"/>
    </location>
</feature>
<keyword evidence="4" id="KW-1185">Reference proteome</keyword>
<dbReference type="Ensembl" id="ENSCRFT00000007849.1">
    <property type="protein sequence ID" value="ENSCRFP00000007580.1"/>
    <property type="gene ID" value="ENSCRFG00000005971.1"/>
</dbReference>
<dbReference type="InterPro" id="IPR003597">
    <property type="entry name" value="Ig_C1-set"/>
</dbReference>
<evidence type="ECO:0000256" key="1">
    <source>
        <dbReference type="SAM" id="MobiDB-lite"/>
    </source>
</evidence>
<dbReference type="Gene3D" id="1.10.287.210">
    <property type="match status" value="1"/>
</dbReference>
<evidence type="ECO:0000259" key="2">
    <source>
        <dbReference type="SMART" id="SM00407"/>
    </source>
</evidence>
<dbReference type="InterPro" id="IPR036179">
    <property type="entry name" value="Ig-like_dom_sf"/>
</dbReference>
<sequence>MQPWLEGAPKNGEKMNGHQNKSYNTMEQPLGTRTNSDQEPENILQAVLEITTNQTTPAPDILADQSTQMRNVTFHYGVGSDYLLTETGAVCEKLNYSKYCLQTDDDRKMVKQLTKEIKQLMYQSKCRKDGNVLQNCTPKIPKLRDSSQENAPSPSCLLCSVMDFYPAHIQVRWFQGQQELSGHVVATAVVPNGDWTHQLLALLETTPGTGLEQPLRGHWGTGEALGGLARQRGDLGVLGLTWRPSLGTLFSLEWGPLGTPAPQSRGSGEEGLLGPQNPRHPLVQALRGGPMGPSAAQRRGTPRTPK</sequence>
<dbReference type="SUPFAM" id="SSF48726">
    <property type="entry name" value="Immunoglobulin"/>
    <property type="match status" value="1"/>
</dbReference>
<protein>
    <recommendedName>
        <fullName evidence="2">Immunoglobulin C1-set domain-containing protein</fullName>
    </recommendedName>
</protein>
<dbReference type="PANTHER" id="PTHR19944:SF99">
    <property type="entry name" value="HLA CLASS II HISTOCOMPATIBILITY ANTIGEN, DRB1 BETA CHAIN"/>
    <property type="match status" value="1"/>
</dbReference>
<dbReference type="InterPro" id="IPR050160">
    <property type="entry name" value="MHC/Immunoglobulin"/>
</dbReference>
<dbReference type="SMART" id="SM00407">
    <property type="entry name" value="IGc1"/>
    <property type="match status" value="1"/>
</dbReference>
<dbReference type="AlphaFoldDB" id="A0A8C3X7Q2"/>
<organism evidence="3 4">
    <name type="scientific">Cyanoderma ruficeps</name>
    <name type="common">rufous-capped babbler</name>
    <dbReference type="NCBI Taxonomy" id="181631"/>
    <lineage>
        <taxon>Eukaryota</taxon>
        <taxon>Metazoa</taxon>
        <taxon>Chordata</taxon>
        <taxon>Craniata</taxon>
        <taxon>Vertebrata</taxon>
        <taxon>Euteleostomi</taxon>
        <taxon>Archelosauria</taxon>
        <taxon>Archosauria</taxon>
        <taxon>Dinosauria</taxon>
        <taxon>Saurischia</taxon>
        <taxon>Theropoda</taxon>
        <taxon>Coelurosauria</taxon>
        <taxon>Aves</taxon>
        <taxon>Neognathae</taxon>
        <taxon>Neoaves</taxon>
        <taxon>Telluraves</taxon>
        <taxon>Australaves</taxon>
        <taxon>Passeriformes</taxon>
        <taxon>Sylvioidea</taxon>
        <taxon>Timaliidae</taxon>
        <taxon>Cyanoderma</taxon>
    </lineage>
</organism>
<dbReference type="PANTHER" id="PTHR19944">
    <property type="entry name" value="MHC CLASS II-RELATED"/>
    <property type="match status" value="1"/>
</dbReference>
<accession>A0A8C3X7Q2</accession>
<feature type="region of interest" description="Disordered" evidence="1">
    <location>
        <begin position="1"/>
        <end position="38"/>
    </location>
</feature>